<gene>
    <name evidence="1" type="ORF">DT376_28400</name>
</gene>
<organism evidence="1 2">
    <name type="scientific">Pseudomonas aeruginosa</name>
    <dbReference type="NCBI Taxonomy" id="287"/>
    <lineage>
        <taxon>Bacteria</taxon>
        <taxon>Pseudomonadati</taxon>
        <taxon>Pseudomonadota</taxon>
        <taxon>Gammaproteobacteria</taxon>
        <taxon>Pseudomonadales</taxon>
        <taxon>Pseudomonadaceae</taxon>
        <taxon>Pseudomonas</taxon>
    </lineage>
</organism>
<protein>
    <submittedName>
        <fullName evidence="1">DUF1654 domain-containing protein</fullName>
    </submittedName>
</protein>
<comment type="caution">
    <text evidence="1">The sequence shown here is derived from an EMBL/GenBank/DDBJ whole genome shotgun (WGS) entry which is preliminary data.</text>
</comment>
<dbReference type="Proteomes" id="UP000253594">
    <property type="component" value="Unassembled WGS sequence"/>
</dbReference>
<dbReference type="Pfam" id="PF07867">
    <property type="entry name" value="DUF1654"/>
    <property type="match status" value="1"/>
</dbReference>
<dbReference type="InterPro" id="IPR012449">
    <property type="entry name" value="Phage_F116_Orf28"/>
</dbReference>
<sequence>MLFSPSSETTYIAVVDRVRALIESPQAQVQQSVRIKRASNEPEWAWLRLERDLRSIDGVNVEARDDGSLFVYWYVDLPR</sequence>
<proteinExistence type="predicted"/>
<reference evidence="1 2" key="1">
    <citation type="submission" date="2018-07" db="EMBL/GenBank/DDBJ databases">
        <title>Mechanisms of high-level aminoglycoside resistance among Gram-negative pathogens in Brazil.</title>
        <authorList>
            <person name="Ballaben A.S."/>
            <person name="Darini A.L.C."/>
            <person name="Doi Y."/>
        </authorList>
    </citation>
    <scope>NUCLEOTIDE SEQUENCE [LARGE SCALE GENOMIC DNA]</scope>
    <source>
        <strain evidence="1 2">B2-305</strain>
    </source>
</reference>
<dbReference type="RefSeq" id="WP_023435164.1">
    <property type="nucleotide sequence ID" value="NZ_CP024630.1"/>
</dbReference>
<name>A0A367M2F5_PSEAI</name>
<accession>A0A367M2F5</accession>
<dbReference type="EMBL" id="QORE01001337">
    <property type="protein sequence ID" value="RCI71570.1"/>
    <property type="molecule type" value="Genomic_DNA"/>
</dbReference>
<evidence type="ECO:0000313" key="2">
    <source>
        <dbReference type="Proteomes" id="UP000253594"/>
    </source>
</evidence>
<evidence type="ECO:0000313" key="1">
    <source>
        <dbReference type="EMBL" id="RCI71570.1"/>
    </source>
</evidence>
<dbReference type="AlphaFoldDB" id="A0A367M2F5"/>